<comment type="caution">
    <text evidence="3">The sequence shown here is derived from an EMBL/GenBank/DDBJ whole genome shotgun (WGS) entry which is preliminary data.</text>
</comment>
<dbReference type="Pfam" id="PF01590">
    <property type="entry name" value="GAF"/>
    <property type="match status" value="1"/>
</dbReference>
<dbReference type="PANTHER" id="PTHR43156">
    <property type="entry name" value="STAGE II SPORULATION PROTEIN E-RELATED"/>
    <property type="match status" value="1"/>
</dbReference>
<name>A0A931DGT3_9ACTN</name>
<dbReference type="GO" id="GO:0016791">
    <property type="term" value="F:phosphatase activity"/>
    <property type="evidence" value="ECO:0007669"/>
    <property type="project" value="TreeGrafter"/>
</dbReference>
<accession>A0A931DGT3</accession>
<sequence length="514" mass="54327">MQALLDALDDAVIVLDPSGEVVRSNAVARRLLGDLRPGRPPGRRAGAVLRETGPGGVPAGEASGDGEALGARMTARRLPMADGSVTWVLRDVTVEREREDALRLERERKHFLSRASRALSGTLNLRRTWGLAARLTADGPADQCAVTLWSDEGPPITAVARPGGPARFLTAEPAGAGPTRVRATGRREVHPELTPERARELCPPGLDPPSSGSVVLVPLRARGSCFGVMTLLRAEPYDEAELELIDDHADRVALALEAARLYQHAVNTSERLRSALLPPALPPVPGTRLGAVYRAATAGSLIGGDFYEVLHVPAKGWMFVLGDVCGKGVDAAVYTGRVRQALRTAAMVDLTPTQTLDLLNRTLLVGDDGGFVTLVIGSPEPLPDGSVRITLAAGGHPAPLVLRNDGTVEPVRLPGMLVGALQGAVFGDAEVVLEPGDALYLYTDGITEARGEDGAMYGEERLMEDLADCRGMPPGAVVERVAQLALEHLRGGEHDDIAMFGIQAAPAAGWEWAS</sequence>
<keyword evidence="4" id="KW-1185">Reference proteome</keyword>
<dbReference type="AlphaFoldDB" id="A0A931DGT3"/>
<dbReference type="Gene3D" id="3.60.40.10">
    <property type="entry name" value="PPM-type phosphatase domain"/>
    <property type="match status" value="1"/>
</dbReference>
<protein>
    <submittedName>
        <fullName evidence="3">Serine phosphatase RsbU (Regulator of sigma subunit)</fullName>
    </submittedName>
</protein>
<dbReference type="Proteomes" id="UP000614047">
    <property type="component" value="Unassembled WGS sequence"/>
</dbReference>
<dbReference type="Gene3D" id="3.30.450.40">
    <property type="match status" value="1"/>
</dbReference>
<dbReference type="InterPro" id="IPR035965">
    <property type="entry name" value="PAS-like_dom_sf"/>
</dbReference>
<evidence type="ECO:0000313" key="3">
    <source>
        <dbReference type="EMBL" id="MBG6088348.1"/>
    </source>
</evidence>
<dbReference type="PROSITE" id="PS50112">
    <property type="entry name" value="PAS"/>
    <property type="match status" value="1"/>
</dbReference>
<dbReference type="InterPro" id="IPR036457">
    <property type="entry name" value="PPM-type-like_dom_sf"/>
</dbReference>
<reference evidence="3" key="1">
    <citation type="submission" date="2020-11" db="EMBL/GenBank/DDBJ databases">
        <title>Sequencing the genomes of 1000 actinobacteria strains.</title>
        <authorList>
            <person name="Klenk H.-P."/>
        </authorList>
    </citation>
    <scope>NUCLEOTIDE SEQUENCE</scope>
    <source>
        <strain evidence="3">DSM 43175</strain>
    </source>
</reference>
<dbReference type="InterPro" id="IPR000014">
    <property type="entry name" value="PAS"/>
</dbReference>
<evidence type="ECO:0000259" key="2">
    <source>
        <dbReference type="PROSITE" id="PS50112"/>
    </source>
</evidence>
<evidence type="ECO:0000256" key="1">
    <source>
        <dbReference type="ARBA" id="ARBA00022801"/>
    </source>
</evidence>
<dbReference type="SUPFAM" id="SSF55781">
    <property type="entry name" value="GAF domain-like"/>
    <property type="match status" value="1"/>
</dbReference>
<dbReference type="SUPFAM" id="SSF55785">
    <property type="entry name" value="PYP-like sensor domain (PAS domain)"/>
    <property type="match status" value="1"/>
</dbReference>
<feature type="domain" description="PAS" evidence="2">
    <location>
        <begin position="1"/>
        <end position="33"/>
    </location>
</feature>
<dbReference type="RefSeq" id="WP_197011080.1">
    <property type="nucleotide sequence ID" value="NZ_BAABES010000020.1"/>
</dbReference>
<organism evidence="3 4">
    <name type="scientific">Actinomadura viridis</name>
    <dbReference type="NCBI Taxonomy" id="58110"/>
    <lineage>
        <taxon>Bacteria</taxon>
        <taxon>Bacillati</taxon>
        <taxon>Actinomycetota</taxon>
        <taxon>Actinomycetes</taxon>
        <taxon>Streptosporangiales</taxon>
        <taxon>Thermomonosporaceae</taxon>
        <taxon>Actinomadura</taxon>
    </lineage>
</organism>
<dbReference type="EMBL" id="JADOUA010000001">
    <property type="protein sequence ID" value="MBG6088348.1"/>
    <property type="molecule type" value="Genomic_DNA"/>
</dbReference>
<gene>
    <name evidence="3" type="ORF">IW256_002461</name>
</gene>
<dbReference type="Pfam" id="PF07228">
    <property type="entry name" value="SpoIIE"/>
    <property type="match status" value="1"/>
</dbReference>
<proteinExistence type="predicted"/>
<dbReference type="InterPro" id="IPR052016">
    <property type="entry name" value="Bact_Sigma-Reg"/>
</dbReference>
<dbReference type="InterPro" id="IPR029016">
    <property type="entry name" value="GAF-like_dom_sf"/>
</dbReference>
<dbReference type="SMART" id="SM00331">
    <property type="entry name" value="PP2C_SIG"/>
    <property type="match status" value="1"/>
</dbReference>
<keyword evidence="1" id="KW-0378">Hydrolase</keyword>
<dbReference type="InterPro" id="IPR003018">
    <property type="entry name" value="GAF"/>
</dbReference>
<dbReference type="InterPro" id="IPR001932">
    <property type="entry name" value="PPM-type_phosphatase-like_dom"/>
</dbReference>
<evidence type="ECO:0000313" key="4">
    <source>
        <dbReference type="Proteomes" id="UP000614047"/>
    </source>
</evidence>
<dbReference type="PANTHER" id="PTHR43156:SF2">
    <property type="entry name" value="STAGE II SPORULATION PROTEIN E"/>
    <property type="match status" value="1"/>
</dbReference>
<dbReference type="SMART" id="SM00065">
    <property type="entry name" value="GAF"/>
    <property type="match status" value="1"/>
</dbReference>